<feature type="region of interest" description="Disordered" evidence="1">
    <location>
        <begin position="333"/>
        <end position="356"/>
    </location>
</feature>
<evidence type="ECO:0000256" key="1">
    <source>
        <dbReference type="SAM" id="MobiDB-lite"/>
    </source>
</evidence>
<feature type="transmembrane region" description="Helical" evidence="2">
    <location>
        <begin position="163"/>
        <end position="185"/>
    </location>
</feature>
<accession>A0A0C3KII6</accession>
<keyword evidence="2" id="KW-0812">Transmembrane</keyword>
<organism evidence="3 4">
    <name type="scientific">Tulasnella calospora MUT 4182</name>
    <dbReference type="NCBI Taxonomy" id="1051891"/>
    <lineage>
        <taxon>Eukaryota</taxon>
        <taxon>Fungi</taxon>
        <taxon>Dikarya</taxon>
        <taxon>Basidiomycota</taxon>
        <taxon>Agaricomycotina</taxon>
        <taxon>Agaricomycetes</taxon>
        <taxon>Cantharellales</taxon>
        <taxon>Tulasnellaceae</taxon>
        <taxon>Tulasnella</taxon>
    </lineage>
</organism>
<keyword evidence="4" id="KW-1185">Reference proteome</keyword>
<dbReference type="EMBL" id="KN823142">
    <property type="protein sequence ID" value="KIO21308.1"/>
    <property type="molecule type" value="Genomic_DNA"/>
</dbReference>
<keyword evidence="2" id="KW-0472">Membrane</keyword>
<keyword evidence="2" id="KW-1133">Transmembrane helix</keyword>
<dbReference type="OrthoDB" id="3194677at2759"/>
<proteinExistence type="predicted"/>
<feature type="transmembrane region" description="Helical" evidence="2">
    <location>
        <begin position="123"/>
        <end position="143"/>
    </location>
</feature>
<protein>
    <submittedName>
        <fullName evidence="3">Uncharacterized protein</fullName>
    </submittedName>
</protein>
<gene>
    <name evidence="3" type="ORF">M407DRAFT_29083</name>
</gene>
<name>A0A0C3KII6_9AGAM</name>
<feature type="transmembrane region" description="Helical" evidence="2">
    <location>
        <begin position="89"/>
        <end position="111"/>
    </location>
</feature>
<dbReference type="AlphaFoldDB" id="A0A0C3KII6"/>
<feature type="transmembrane region" description="Helical" evidence="2">
    <location>
        <begin position="12"/>
        <end position="35"/>
    </location>
</feature>
<reference evidence="3 4" key="1">
    <citation type="submission" date="2014-04" db="EMBL/GenBank/DDBJ databases">
        <authorList>
            <consortium name="DOE Joint Genome Institute"/>
            <person name="Kuo A."/>
            <person name="Girlanda M."/>
            <person name="Perotto S."/>
            <person name="Kohler A."/>
            <person name="Nagy L.G."/>
            <person name="Floudas D."/>
            <person name="Copeland A."/>
            <person name="Barry K.W."/>
            <person name="Cichocki N."/>
            <person name="Veneault-Fourrey C."/>
            <person name="LaButti K."/>
            <person name="Lindquist E.A."/>
            <person name="Lipzen A."/>
            <person name="Lundell T."/>
            <person name="Morin E."/>
            <person name="Murat C."/>
            <person name="Sun H."/>
            <person name="Tunlid A."/>
            <person name="Henrissat B."/>
            <person name="Grigoriev I.V."/>
            <person name="Hibbett D.S."/>
            <person name="Martin F."/>
            <person name="Nordberg H.P."/>
            <person name="Cantor M.N."/>
            <person name="Hua S.X."/>
        </authorList>
    </citation>
    <scope>NUCLEOTIDE SEQUENCE [LARGE SCALE GENOMIC DNA]</scope>
    <source>
        <strain evidence="3 4">MUT 4182</strain>
    </source>
</reference>
<evidence type="ECO:0000313" key="4">
    <source>
        <dbReference type="Proteomes" id="UP000054248"/>
    </source>
</evidence>
<dbReference type="Proteomes" id="UP000054248">
    <property type="component" value="Unassembled WGS sequence"/>
</dbReference>
<dbReference type="HOGENOM" id="CLU_621418_0_0_1"/>
<reference evidence="4" key="2">
    <citation type="submission" date="2015-01" db="EMBL/GenBank/DDBJ databases">
        <title>Evolutionary Origins and Diversification of the Mycorrhizal Mutualists.</title>
        <authorList>
            <consortium name="DOE Joint Genome Institute"/>
            <consortium name="Mycorrhizal Genomics Consortium"/>
            <person name="Kohler A."/>
            <person name="Kuo A."/>
            <person name="Nagy L.G."/>
            <person name="Floudas D."/>
            <person name="Copeland A."/>
            <person name="Barry K.W."/>
            <person name="Cichocki N."/>
            <person name="Veneault-Fourrey C."/>
            <person name="LaButti K."/>
            <person name="Lindquist E.A."/>
            <person name="Lipzen A."/>
            <person name="Lundell T."/>
            <person name="Morin E."/>
            <person name="Murat C."/>
            <person name="Riley R."/>
            <person name="Ohm R."/>
            <person name="Sun H."/>
            <person name="Tunlid A."/>
            <person name="Henrissat B."/>
            <person name="Grigoriev I.V."/>
            <person name="Hibbett D.S."/>
            <person name="Martin F."/>
        </authorList>
    </citation>
    <scope>NUCLEOTIDE SEQUENCE [LARGE SCALE GENOMIC DNA]</scope>
    <source>
        <strain evidence="4">MUT 4182</strain>
    </source>
</reference>
<evidence type="ECO:0000313" key="3">
    <source>
        <dbReference type="EMBL" id="KIO21308.1"/>
    </source>
</evidence>
<feature type="transmembrane region" description="Helical" evidence="2">
    <location>
        <begin position="206"/>
        <end position="233"/>
    </location>
</feature>
<feature type="transmembrane region" description="Helical" evidence="2">
    <location>
        <begin position="239"/>
        <end position="262"/>
    </location>
</feature>
<feature type="transmembrane region" description="Helical" evidence="2">
    <location>
        <begin position="47"/>
        <end position="69"/>
    </location>
</feature>
<sequence length="441" mass="48591">MTQPRLDAAHLLGAVLSFSLFGLYTGLFFMTVWVVRTRRMTVTPAIIAIGVLWLLNVACSFIDGAKVYVGFVVHSEGSMDYFLNRHDMGLQMAFCLIVIVAGTIADATICWRLYVIWSRDSRILIFPITVLIAGLLGCSLVIADDVLTTARGPQAAIITNRQAWSLAMCTAELFLNALLTSLIVVKLWRAHKTTRSTTKSPYTRIILALVESGALYMFVMGACAISVACGSIVGSTVLFYLMPRLIGIVPTMIVLQLSLGYFQPHDAQVKERPISTIVFASPEQQHARFHDSNPHTSTRTFSVGRPAIQQQQLPTITLPSSLSHISLPHYHNYNYHHNHPQQQQQRSRSHITIPLPDDDYDDHLPYVIGDATDDDATPVDTPERTTFLKKGQYSLPLNGSCDSLQCDSGCGEPVGDIGEDVGEQLQGRFERAGGEQADSPV</sequence>
<evidence type="ECO:0000256" key="2">
    <source>
        <dbReference type="SAM" id="Phobius"/>
    </source>
</evidence>